<reference evidence="1 2" key="1">
    <citation type="submission" date="2023-07" db="EMBL/GenBank/DDBJ databases">
        <authorList>
            <person name="Girao M."/>
            <person name="Carvalho M.F."/>
        </authorList>
    </citation>
    <scope>NUCLEOTIDE SEQUENCE [LARGE SCALE GENOMIC DNA]</scope>
    <source>
        <strain evidence="1 2">YIM65754</strain>
    </source>
</reference>
<sequence>MTTRMTLADLLAALRGPADCEFAVCRDDAVDVGQTGVWGGREFSRGGTIR</sequence>
<proteinExistence type="predicted"/>
<dbReference type="RefSeq" id="WP_330135313.1">
    <property type="nucleotide sequence ID" value="NZ_JAUTXY010000011.1"/>
</dbReference>
<evidence type="ECO:0000313" key="2">
    <source>
        <dbReference type="Proteomes" id="UP001336020"/>
    </source>
</evidence>
<evidence type="ECO:0000313" key="1">
    <source>
        <dbReference type="EMBL" id="MEE2060117.1"/>
    </source>
</evidence>
<keyword evidence="2" id="KW-1185">Reference proteome</keyword>
<name>A0ABU7LGT1_9NOCA</name>
<accession>A0ABU7LGT1</accession>
<comment type="caution">
    <text evidence="1">The sequence shown here is derived from an EMBL/GenBank/DDBJ whole genome shotgun (WGS) entry which is preliminary data.</text>
</comment>
<dbReference type="Proteomes" id="UP001336020">
    <property type="component" value="Unassembled WGS sequence"/>
</dbReference>
<protein>
    <submittedName>
        <fullName evidence="1">Uncharacterized protein</fullName>
    </submittedName>
</protein>
<gene>
    <name evidence="1" type="ORF">Q7514_21600</name>
</gene>
<organism evidence="1 2">
    <name type="scientific">Rhodococcus artemisiae</name>
    <dbReference type="NCBI Taxonomy" id="714159"/>
    <lineage>
        <taxon>Bacteria</taxon>
        <taxon>Bacillati</taxon>
        <taxon>Actinomycetota</taxon>
        <taxon>Actinomycetes</taxon>
        <taxon>Mycobacteriales</taxon>
        <taxon>Nocardiaceae</taxon>
        <taxon>Rhodococcus</taxon>
    </lineage>
</organism>
<dbReference type="EMBL" id="JAUTXY010000011">
    <property type="protein sequence ID" value="MEE2060117.1"/>
    <property type="molecule type" value="Genomic_DNA"/>
</dbReference>